<sequence>MKSIEFVRRYLTGVKINKMPAWLTYLSEAEEVHQNYENVRVLGELKTDAVLQYVYRTLQVMEELKVSRAERWLLEQVLVHSEIAKAGSLEQRRKWKAQGINLLVHNEGSASIYSEIALGTCTEVVCDAERHLFVRDLIRTHGLIGQYIRGEARLDSHRELVNTYKEQYGERFMKEILYLLNRCIIAGVSKELWNEVAFEVELAIESLFTGRKEQFLARIHRLTRSKSETILEKLAMVGNESLEDMQEFLQDKDLWYVEPAMHALSFEDVWTVFCMVKDAVGDKNVTHIHFESLMRQLHYDFKGEKKDNVYRKRVIEKYLREYRENKNPNTAHVSFAVEVDEDVQTARVSFPFSAMGEALITFCVEAEKEDMMHERATVLLFDFFGLRKDAYDRFHNEETYLNHMNSSADEKRVILDYLKGETIVDVGSGGGVLLDMIEEETEGKKVYGIDASENVIETLKKKKQEESRAWEVIKGDALAFHETFAKESVDTIVYSSILHELFSYIEYGGKKFNPEVIRKGLQSAYEVLKVGGRIIIRDGIMTEEKDEMRVIRFKEAGGMQFLEQYAQEFKGRPIQYEVVEENVVKMPVNDAMEFLYTYTWGEESFAHEVQEQFGIFTPNEYQAFVAETFGDKVKVVVAKSYLQDGYTQHLWKKISFEDEYGTSAVLPNSTFFMVLEKIK</sequence>
<dbReference type="SUPFAM" id="SSF53335">
    <property type="entry name" value="S-adenosyl-L-methionine-dependent methyltransferases"/>
    <property type="match status" value="1"/>
</dbReference>
<feature type="domain" description="Methyltransferase" evidence="1">
    <location>
        <begin position="419"/>
        <end position="540"/>
    </location>
</feature>
<dbReference type="Proteomes" id="UP000219897">
    <property type="component" value="Unassembled WGS sequence"/>
</dbReference>
<dbReference type="InterPro" id="IPR025714">
    <property type="entry name" value="Methyltranfer_dom"/>
</dbReference>
<dbReference type="PANTHER" id="PTHR43591:SF24">
    <property type="entry name" value="2-METHOXY-6-POLYPRENYL-1,4-BENZOQUINOL METHYLASE, MITOCHONDRIAL"/>
    <property type="match status" value="1"/>
</dbReference>
<dbReference type="Gene3D" id="3.40.50.150">
    <property type="entry name" value="Vaccinia Virus protein VP39"/>
    <property type="match status" value="1"/>
</dbReference>
<protein>
    <submittedName>
        <fullName evidence="2">SAM-dependent methyltransferase</fullName>
    </submittedName>
</protein>
<dbReference type="Pfam" id="PF13847">
    <property type="entry name" value="Methyltransf_31"/>
    <property type="match status" value="1"/>
</dbReference>
<dbReference type="NCBIfam" id="NF005379">
    <property type="entry name" value="PRK06922.1"/>
    <property type="match status" value="1"/>
</dbReference>
<evidence type="ECO:0000313" key="3">
    <source>
        <dbReference type="Proteomes" id="UP000219897"/>
    </source>
</evidence>
<dbReference type="EMBL" id="NTYF01000023">
    <property type="protein sequence ID" value="PER55657.1"/>
    <property type="molecule type" value="Genomic_DNA"/>
</dbReference>
<comment type="caution">
    <text evidence="2">The sequence shown here is derived from an EMBL/GenBank/DDBJ whole genome shotgun (WGS) entry which is preliminary data.</text>
</comment>
<dbReference type="RefSeq" id="WP_098317002.1">
    <property type="nucleotide sequence ID" value="NZ_NTYF01000023.1"/>
</dbReference>
<name>A0ABD6SN47_BACTU</name>
<dbReference type="AlphaFoldDB" id="A0ABD6SN47"/>
<dbReference type="PANTHER" id="PTHR43591">
    <property type="entry name" value="METHYLTRANSFERASE"/>
    <property type="match status" value="1"/>
</dbReference>
<evidence type="ECO:0000259" key="1">
    <source>
        <dbReference type="Pfam" id="PF13847"/>
    </source>
</evidence>
<dbReference type="GO" id="GO:0032259">
    <property type="term" value="P:methylation"/>
    <property type="evidence" value="ECO:0007669"/>
    <property type="project" value="UniProtKB-KW"/>
</dbReference>
<proteinExistence type="predicted"/>
<evidence type="ECO:0000313" key="2">
    <source>
        <dbReference type="EMBL" id="PER55657.1"/>
    </source>
</evidence>
<keyword evidence="2" id="KW-0808">Transferase</keyword>
<dbReference type="GO" id="GO:0008168">
    <property type="term" value="F:methyltransferase activity"/>
    <property type="evidence" value="ECO:0007669"/>
    <property type="project" value="UniProtKB-KW"/>
</dbReference>
<keyword evidence="2" id="KW-0489">Methyltransferase</keyword>
<reference evidence="2 3" key="1">
    <citation type="submission" date="2017-09" db="EMBL/GenBank/DDBJ databases">
        <title>Large-scale bioinformatics analysis of Bacillus genomes uncovers conserved roles of natural products in bacterial physiology.</title>
        <authorList>
            <consortium name="Agbiome Team Llc"/>
            <person name="Bleich R.M."/>
            <person name="Kirk G.J."/>
            <person name="Santa Maria K.C."/>
            <person name="Allen S.E."/>
            <person name="Farag S."/>
            <person name="Shank E.A."/>
            <person name="Bowers A."/>
        </authorList>
    </citation>
    <scope>NUCLEOTIDE SEQUENCE [LARGE SCALE GENOMIC DNA]</scope>
    <source>
        <strain evidence="2 3">AFS005140</strain>
    </source>
</reference>
<dbReference type="CDD" id="cd02440">
    <property type="entry name" value="AdoMet_MTases"/>
    <property type="match status" value="1"/>
</dbReference>
<dbReference type="InterPro" id="IPR029063">
    <property type="entry name" value="SAM-dependent_MTases_sf"/>
</dbReference>
<accession>A0ABD6SN47</accession>
<organism evidence="2 3">
    <name type="scientific">Bacillus thuringiensis</name>
    <dbReference type="NCBI Taxonomy" id="1428"/>
    <lineage>
        <taxon>Bacteria</taxon>
        <taxon>Bacillati</taxon>
        <taxon>Bacillota</taxon>
        <taxon>Bacilli</taxon>
        <taxon>Bacillales</taxon>
        <taxon>Bacillaceae</taxon>
        <taxon>Bacillus</taxon>
        <taxon>Bacillus cereus group</taxon>
    </lineage>
</organism>
<gene>
    <name evidence="2" type="ORF">CN495_07850</name>
</gene>